<sequence length="416" mass="47465">MESGLSTADASAADPAQLLDREDDSGRLTPPNGSPPTVNGIRFSTIILRTAEKLEWDTRRDRLTQEYNASRPAQQWKDETSEELQHTRQWSLECGATIKEVELISYFHTHLPLVNKCVRDSWIRQGIWEDDWKEINPWCFELPPESAWKHEVEPKLDSETEEETSSTTSFFGTFGGSRKTAEELQQRAERYATRKRESDASRPYHRFLYQLGEERTAFHGRLFPDVKVLDSVDINTKAYETVKARWVERGIWDRRWGILPGLKWKHEQDLEEFVTEELGPRPVTEYGRIEGSGWEDIGSGNGSPPVADPYHDPEPSVVRSGEAEGPQVNTDRARMHDGDAGQSSSVSNLRRIPSEPAQGASSAITRARQSAGAQIMRRRFERRTVGRGRRRLTRPSRVSKWQPKSIVKFESDEGSS</sequence>
<evidence type="ECO:0000256" key="1">
    <source>
        <dbReference type="SAM" id="MobiDB-lite"/>
    </source>
</evidence>
<feature type="region of interest" description="Disordered" evidence="1">
    <location>
        <begin position="290"/>
        <end position="416"/>
    </location>
</feature>
<comment type="caution">
    <text evidence="2">The sequence shown here is derived from an EMBL/GenBank/DDBJ whole genome shotgun (WGS) entry which is preliminary data.</text>
</comment>
<feature type="compositionally biased region" description="Basic and acidic residues" evidence="1">
    <location>
        <begin position="407"/>
        <end position="416"/>
    </location>
</feature>
<dbReference type="Proteomes" id="UP001391051">
    <property type="component" value="Unassembled WGS sequence"/>
</dbReference>
<accession>A0ABR1QSB5</accession>
<name>A0ABR1QSB5_9PEZI</name>
<organism evidence="2 3">
    <name type="scientific">Apiospora aurea</name>
    <dbReference type="NCBI Taxonomy" id="335848"/>
    <lineage>
        <taxon>Eukaryota</taxon>
        <taxon>Fungi</taxon>
        <taxon>Dikarya</taxon>
        <taxon>Ascomycota</taxon>
        <taxon>Pezizomycotina</taxon>
        <taxon>Sordariomycetes</taxon>
        <taxon>Xylariomycetidae</taxon>
        <taxon>Amphisphaeriales</taxon>
        <taxon>Apiosporaceae</taxon>
        <taxon>Apiospora</taxon>
    </lineage>
</organism>
<protein>
    <submittedName>
        <fullName evidence="2">Uncharacterized protein</fullName>
    </submittedName>
</protein>
<dbReference type="EMBL" id="JAQQWE010000002">
    <property type="protein sequence ID" value="KAK7962843.1"/>
    <property type="molecule type" value="Genomic_DNA"/>
</dbReference>
<feature type="region of interest" description="Disordered" evidence="1">
    <location>
        <begin position="1"/>
        <end position="40"/>
    </location>
</feature>
<evidence type="ECO:0000313" key="3">
    <source>
        <dbReference type="Proteomes" id="UP001391051"/>
    </source>
</evidence>
<proteinExistence type="predicted"/>
<dbReference type="GeneID" id="92072952"/>
<evidence type="ECO:0000313" key="2">
    <source>
        <dbReference type="EMBL" id="KAK7962843.1"/>
    </source>
</evidence>
<reference evidence="2 3" key="1">
    <citation type="submission" date="2023-01" db="EMBL/GenBank/DDBJ databases">
        <title>Analysis of 21 Apiospora genomes using comparative genomics revels a genus with tremendous synthesis potential of carbohydrate active enzymes and secondary metabolites.</title>
        <authorList>
            <person name="Sorensen T."/>
        </authorList>
    </citation>
    <scope>NUCLEOTIDE SEQUENCE [LARGE SCALE GENOMIC DNA]</scope>
    <source>
        <strain evidence="2 3">CBS 24483</strain>
    </source>
</reference>
<dbReference type="RefSeq" id="XP_066704954.1">
    <property type="nucleotide sequence ID" value="XM_066839890.1"/>
</dbReference>
<gene>
    <name evidence="2" type="ORF">PG986_003668</name>
</gene>
<keyword evidence="3" id="KW-1185">Reference proteome</keyword>
<feature type="compositionally biased region" description="Polar residues" evidence="1">
    <location>
        <begin position="359"/>
        <end position="372"/>
    </location>
</feature>
<feature type="compositionally biased region" description="Basic residues" evidence="1">
    <location>
        <begin position="376"/>
        <end position="394"/>
    </location>
</feature>